<keyword evidence="6" id="KW-0143">Chaperone</keyword>
<keyword evidence="3" id="KW-0963">Cytoplasm</keyword>
<evidence type="ECO:0000256" key="6">
    <source>
        <dbReference type="ARBA" id="ARBA00023186"/>
    </source>
</evidence>
<evidence type="ECO:0000313" key="10">
    <source>
        <dbReference type="Proteomes" id="UP000298030"/>
    </source>
</evidence>
<proteinExistence type="inferred from homology"/>
<evidence type="ECO:0000313" key="9">
    <source>
        <dbReference type="EMBL" id="TEB36448.1"/>
    </source>
</evidence>
<sequence>MMDSPRVGARIKYSGFNGTIRYVGPVENANGTWLGVEWDDPRRGKHDGSKDGRRYFSCRSACAGSFVRANSHVQYGMPFLQALSEKYVEEPHGNDAHEIVVLGSVGNVQVEAVGLDKVRSRLSRLDRLKVVSLDGTLVAFPDTRGKIRETCPNIRDLDLSFTLVSSWASVAHIASELPLLQRLSLNRLRLFSLERDGAFSSAFLNLTEIQLNGTLLSWPEVNGIITQMPALRGLEMGYNHLSSLSTGGGSDPRGPHPTLQTLNLENNELAEWTIIASSICIMPSVETLNVSSNGVKSIQPPVEALSLWCPKLKNLSVSDIPLNSHPQSRSLIIARFPNLVTLDGTLISERERRDSEMLYLTQLAREGIVGMAPNSTPFRWEELCKLHGPPGEEVKPKDDNLSSRLITVYTVFGDVPPVGRAVAQSGDSVPLSILPTMPLRTLRNKLKKTHGKGRGTVQVWIKMRDGTWAELGQGDDSNSLDWLGIENDSHILYRLKTS</sequence>
<evidence type="ECO:0000256" key="2">
    <source>
        <dbReference type="ARBA" id="ARBA00006286"/>
    </source>
</evidence>
<comment type="subunit">
    <text evidence="7">Supercomplex made of cofactors A to E. Cofactors A and D function by capturing and stabilizing tubulin in a quasi-native conformation. Cofactor E binds to the cofactor D-tubulin complex; interaction with cofactor C then causes the release of tubulin polypeptides that are committed to the native state.</text>
</comment>
<keyword evidence="4" id="KW-0433">Leucine-rich repeat</keyword>
<evidence type="ECO:0000256" key="3">
    <source>
        <dbReference type="ARBA" id="ARBA00022490"/>
    </source>
</evidence>
<dbReference type="InterPro" id="IPR036859">
    <property type="entry name" value="CAP-Gly_dom_sf"/>
</dbReference>
<dbReference type="Proteomes" id="UP000298030">
    <property type="component" value="Unassembled WGS sequence"/>
</dbReference>
<organism evidence="9 10">
    <name type="scientific">Coprinellus micaceus</name>
    <name type="common">Glistening ink-cap mushroom</name>
    <name type="synonym">Coprinus micaceus</name>
    <dbReference type="NCBI Taxonomy" id="71717"/>
    <lineage>
        <taxon>Eukaryota</taxon>
        <taxon>Fungi</taxon>
        <taxon>Dikarya</taxon>
        <taxon>Basidiomycota</taxon>
        <taxon>Agaricomycotina</taxon>
        <taxon>Agaricomycetes</taxon>
        <taxon>Agaricomycetidae</taxon>
        <taxon>Agaricales</taxon>
        <taxon>Agaricineae</taxon>
        <taxon>Psathyrellaceae</taxon>
        <taxon>Coprinellus</taxon>
    </lineage>
</organism>
<protein>
    <recommendedName>
        <fullName evidence="8">CAP-Gly domain-containing protein</fullName>
    </recommendedName>
</protein>
<gene>
    <name evidence="9" type="ORF">FA13DRAFT_1258885</name>
</gene>
<keyword evidence="5" id="KW-0677">Repeat</keyword>
<dbReference type="EMBL" id="QPFP01000006">
    <property type="protein sequence ID" value="TEB36448.1"/>
    <property type="molecule type" value="Genomic_DNA"/>
</dbReference>
<evidence type="ECO:0000256" key="7">
    <source>
        <dbReference type="ARBA" id="ARBA00026055"/>
    </source>
</evidence>
<dbReference type="PROSITE" id="PS50245">
    <property type="entry name" value="CAP_GLY_2"/>
    <property type="match status" value="1"/>
</dbReference>
<dbReference type="InterPro" id="IPR000938">
    <property type="entry name" value="CAP-Gly_domain"/>
</dbReference>
<evidence type="ECO:0000256" key="1">
    <source>
        <dbReference type="ARBA" id="ARBA00004496"/>
    </source>
</evidence>
<dbReference type="SUPFAM" id="SSF52058">
    <property type="entry name" value="L domain-like"/>
    <property type="match status" value="1"/>
</dbReference>
<dbReference type="InterPro" id="IPR032675">
    <property type="entry name" value="LRR_dom_sf"/>
</dbReference>
<comment type="subcellular location">
    <subcellularLocation>
        <location evidence="1">Cytoplasm</location>
    </subcellularLocation>
</comment>
<evidence type="ECO:0000256" key="4">
    <source>
        <dbReference type="ARBA" id="ARBA00022614"/>
    </source>
</evidence>
<dbReference type="OrthoDB" id="5273213at2759"/>
<dbReference type="PANTHER" id="PTHR46652">
    <property type="entry name" value="LEUCINE-RICH REPEAT AND IQ DOMAIN-CONTAINING PROTEIN 1-RELATED"/>
    <property type="match status" value="1"/>
</dbReference>
<dbReference type="Pfam" id="PF01302">
    <property type="entry name" value="CAP_GLY"/>
    <property type="match status" value="1"/>
</dbReference>
<comment type="caution">
    <text evidence="9">The sequence shown here is derived from an EMBL/GenBank/DDBJ whole genome shotgun (WGS) entry which is preliminary data.</text>
</comment>
<dbReference type="Gene3D" id="2.30.30.190">
    <property type="entry name" value="CAP Gly-rich-like domain"/>
    <property type="match status" value="1"/>
</dbReference>
<feature type="domain" description="CAP-Gly" evidence="8">
    <location>
        <begin position="24"/>
        <end position="68"/>
    </location>
</feature>
<dbReference type="AlphaFoldDB" id="A0A4Y7TRB9"/>
<dbReference type="PANTHER" id="PTHR46652:SF3">
    <property type="entry name" value="LEUCINE-RICH REPEAT-CONTAINING PROTEIN 9"/>
    <property type="match status" value="1"/>
</dbReference>
<reference evidence="9 10" key="1">
    <citation type="journal article" date="2019" name="Nat. Ecol. Evol.">
        <title>Megaphylogeny resolves global patterns of mushroom evolution.</title>
        <authorList>
            <person name="Varga T."/>
            <person name="Krizsan K."/>
            <person name="Foldi C."/>
            <person name="Dima B."/>
            <person name="Sanchez-Garcia M."/>
            <person name="Sanchez-Ramirez S."/>
            <person name="Szollosi G.J."/>
            <person name="Szarkandi J.G."/>
            <person name="Papp V."/>
            <person name="Albert L."/>
            <person name="Andreopoulos W."/>
            <person name="Angelini C."/>
            <person name="Antonin V."/>
            <person name="Barry K.W."/>
            <person name="Bougher N.L."/>
            <person name="Buchanan P."/>
            <person name="Buyck B."/>
            <person name="Bense V."/>
            <person name="Catcheside P."/>
            <person name="Chovatia M."/>
            <person name="Cooper J."/>
            <person name="Damon W."/>
            <person name="Desjardin D."/>
            <person name="Finy P."/>
            <person name="Geml J."/>
            <person name="Haridas S."/>
            <person name="Hughes K."/>
            <person name="Justo A."/>
            <person name="Karasinski D."/>
            <person name="Kautmanova I."/>
            <person name="Kiss B."/>
            <person name="Kocsube S."/>
            <person name="Kotiranta H."/>
            <person name="LaButti K.M."/>
            <person name="Lechner B.E."/>
            <person name="Liimatainen K."/>
            <person name="Lipzen A."/>
            <person name="Lukacs Z."/>
            <person name="Mihaltcheva S."/>
            <person name="Morgado L.N."/>
            <person name="Niskanen T."/>
            <person name="Noordeloos M.E."/>
            <person name="Ohm R.A."/>
            <person name="Ortiz-Santana B."/>
            <person name="Ovrebo C."/>
            <person name="Racz N."/>
            <person name="Riley R."/>
            <person name="Savchenko A."/>
            <person name="Shiryaev A."/>
            <person name="Soop K."/>
            <person name="Spirin V."/>
            <person name="Szebenyi C."/>
            <person name="Tomsovsky M."/>
            <person name="Tulloss R.E."/>
            <person name="Uehling J."/>
            <person name="Grigoriev I.V."/>
            <person name="Vagvolgyi C."/>
            <person name="Papp T."/>
            <person name="Martin F.M."/>
            <person name="Miettinen O."/>
            <person name="Hibbett D.S."/>
            <person name="Nagy L.G."/>
        </authorList>
    </citation>
    <scope>NUCLEOTIDE SEQUENCE [LARGE SCALE GENOMIC DNA]</scope>
    <source>
        <strain evidence="9 10">FP101781</strain>
    </source>
</reference>
<keyword evidence="10" id="KW-1185">Reference proteome</keyword>
<dbReference type="PROSITE" id="PS00845">
    <property type="entry name" value="CAP_GLY_1"/>
    <property type="match status" value="1"/>
</dbReference>
<accession>A0A4Y7TRB9</accession>
<dbReference type="InterPro" id="IPR050836">
    <property type="entry name" value="SDS22/Internalin_LRR"/>
</dbReference>
<evidence type="ECO:0000259" key="8">
    <source>
        <dbReference type="PROSITE" id="PS50245"/>
    </source>
</evidence>
<dbReference type="STRING" id="71717.A0A4Y7TRB9"/>
<name>A0A4Y7TRB9_COPMI</name>
<dbReference type="GO" id="GO:0005737">
    <property type="term" value="C:cytoplasm"/>
    <property type="evidence" value="ECO:0007669"/>
    <property type="project" value="UniProtKB-SubCell"/>
</dbReference>
<dbReference type="Gene3D" id="3.80.10.10">
    <property type="entry name" value="Ribonuclease Inhibitor"/>
    <property type="match status" value="2"/>
</dbReference>
<evidence type="ECO:0000256" key="5">
    <source>
        <dbReference type="ARBA" id="ARBA00022737"/>
    </source>
</evidence>
<dbReference type="SMART" id="SM01052">
    <property type="entry name" value="CAP_GLY"/>
    <property type="match status" value="1"/>
</dbReference>
<comment type="similarity">
    <text evidence="2">Belongs to the TBCE family.</text>
</comment>
<dbReference type="SUPFAM" id="SSF74924">
    <property type="entry name" value="Cap-Gly domain"/>
    <property type="match status" value="1"/>
</dbReference>
<dbReference type="FunFam" id="2.30.30.190:FF:000016">
    <property type="entry name" value="Tubulin-folding cofactor E"/>
    <property type="match status" value="1"/>
</dbReference>